<dbReference type="STRING" id="1499966.U14_03906"/>
<feature type="active site" description="Nucleophile" evidence="1">
    <location>
        <position position="187"/>
    </location>
</feature>
<dbReference type="GO" id="GO:0052689">
    <property type="term" value="F:carboxylic ester hydrolase activity"/>
    <property type="evidence" value="ECO:0007669"/>
    <property type="project" value="TreeGrafter"/>
</dbReference>
<protein>
    <submittedName>
        <fullName evidence="5">Acetyl xylan esterase</fullName>
    </submittedName>
</protein>
<feature type="region of interest" description="Disordered" evidence="3">
    <location>
        <begin position="120"/>
        <end position="142"/>
    </location>
</feature>
<dbReference type="Gene3D" id="3.40.50.1820">
    <property type="entry name" value="alpha/beta hydrolase"/>
    <property type="match status" value="1"/>
</dbReference>
<evidence type="ECO:0000256" key="1">
    <source>
        <dbReference type="PIRSR" id="PIRSR639069-1"/>
    </source>
</evidence>
<dbReference type="PANTHER" id="PTHR40111">
    <property type="entry name" value="CEPHALOSPORIN-C DEACETYLASE"/>
    <property type="match status" value="1"/>
</dbReference>
<evidence type="ECO:0000256" key="2">
    <source>
        <dbReference type="PIRSR" id="PIRSR639069-2"/>
    </source>
</evidence>
<proteinExistence type="predicted"/>
<keyword evidence="6" id="KW-1185">Reference proteome</keyword>
<name>A0A081BQI7_9BACT</name>
<feature type="active site" description="Charge relay system" evidence="1">
    <location>
        <position position="273"/>
    </location>
</feature>
<evidence type="ECO:0000259" key="4">
    <source>
        <dbReference type="Pfam" id="PF05448"/>
    </source>
</evidence>
<feature type="domain" description="Acetyl xylan esterase" evidence="4">
    <location>
        <begin position="2"/>
        <end position="318"/>
    </location>
</feature>
<dbReference type="EMBL" id="DF820458">
    <property type="protein sequence ID" value="GAK52653.1"/>
    <property type="molecule type" value="Genomic_DNA"/>
</dbReference>
<dbReference type="AlphaFoldDB" id="A0A081BQI7"/>
<gene>
    <name evidence="5" type="ORF">U14_03906</name>
</gene>
<reference evidence="5" key="1">
    <citation type="journal article" date="2015" name="PeerJ">
        <title>First genomic representation of candidate bacterial phylum KSB3 points to enhanced environmental sensing as a trigger of wastewater bulking.</title>
        <authorList>
            <person name="Sekiguchi Y."/>
            <person name="Ohashi A."/>
            <person name="Parks D.H."/>
            <person name="Yamauchi T."/>
            <person name="Tyson G.W."/>
            <person name="Hugenholtz P."/>
        </authorList>
    </citation>
    <scope>NUCLEOTIDE SEQUENCE [LARGE SCALE GENOMIC DNA]</scope>
</reference>
<dbReference type="HOGENOM" id="CLU_054209_1_0_0"/>
<feature type="active site" description="Charge relay system" evidence="1">
    <location>
        <position position="302"/>
    </location>
</feature>
<dbReference type="Proteomes" id="UP000030700">
    <property type="component" value="Unassembled WGS sequence"/>
</dbReference>
<dbReference type="InterPro" id="IPR039069">
    <property type="entry name" value="CE7"/>
</dbReference>
<dbReference type="SUPFAM" id="SSF53474">
    <property type="entry name" value="alpha/beta-Hydrolases"/>
    <property type="match status" value="1"/>
</dbReference>
<dbReference type="InterPro" id="IPR029058">
    <property type="entry name" value="AB_hydrolase_fold"/>
</dbReference>
<dbReference type="Pfam" id="PF05448">
    <property type="entry name" value="AXE1"/>
    <property type="match status" value="1"/>
</dbReference>
<evidence type="ECO:0000313" key="5">
    <source>
        <dbReference type="EMBL" id="GAK52653.1"/>
    </source>
</evidence>
<evidence type="ECO:0000313" key="6">
    <source>
        <dbReference type="Proteomes" id="UP000030700"/>
    </source>
</evidence>
<dbReference type="GO" id="GO:0005976">
    <property type="term" value="P:polysaccharide metabolic process"/>
    <property type="evidence" value="ECO:0007669"/>
    <property type="project" value="TreeGrafter"/>
</dbReference>
<accession>A0A081BQI7</accession>
<dbReference type="InterPro" id="IPR008391">
    <property type="entry name" value="AXE1_dom"/>
</dbReference>
<feature type="binding site" evidence="2">
    <location>
        <position position="91"/>
    </location>
    <ligand>
        <name>substrate</name>
    </ligand>
</feature>
<organism evidence="5">
    <name type="scientific">Candidatus Moduliflexus flocculans</name>
    <dbReference type="NCBI Taxonomy" id="1499966"/>
    <lineage>
        <taxon>Bacteria</taxon>
        <taxon>Candidatus Moduliflexota</taxon>
        <taxon>Candidatus Moduliflexia</taxon>
        <taxon>Candidatus Moduliflexales</taxon>
        <taxon>Candidatus Moduliflexaceae</taxon>
    </lineage>
</organism>
<dbReference type="PANTHER" id="PTHR40111:SF1">
    <property type="entry name" value="CEPHALOSPORIN-C DEACETYLASE"/>
    <property type="match status" value="1"/>
</dbReference>
<evidence type="ECO:0000256" key="3">
    <source>
        <dbReference type="SAM" id="MobiDB-lite"/>
    </source>
</evidence>
<sequence>MFFDLPIEQLREFRPQRTEPEDFDAFWQRTLTDTRQHPLNAVFEPVETGLTLIETYDVTFSGYGGQRIKGWLNLPKQRGGALPCIVEFIGYGGGRGFPFEWLGWSAAGYAHLVMDTRGQGSTWRKGDTPDPEPDGANPHHPGFMTRGILDPKTYYYRRVFTDTVRAIETARSHAAVDASKIIVTGGSQGGGMTLAAAALVPDVFAMMPDVPFLCLYRTATEITNCDPYGEIVRYCKIHRDNIETVFQTLSYFDGVNFAARTKCPALYSVGLMDDICPPRTVFAAYNYHAGPKEICIYPYNNHEGGESFHQREKFRFVRQALQGK</sequence>